<evidence type="ECO:0000256" key="2">
    <source>
        <dbReference type="ARBA" id="ARBA00022857"/>
    </source>
</evidence>
<dbReference type="GO" id="GO:0005739">
    <property type="term" value="C:mitochondrion"/>
    <property type="evidence" value="ECO:0007669"/>
    <property type="project" value="TreeGrafter"/>
</dbReference>
<dbReference type="GeneID" id="59339086"/>
<dbReference type="EC" id="2.1.2.9" evidence="1"/>
<dbReference type="PRINTS" id="PR00081">
    <property type="entry name" value="GDHRDH"/>
</dbReference>
<keyword evidence="2" id="KW-0521">NADP</keyword>
<dbReference type="AlphaFoldDB" id="A0A8H6FD53"/>
<keyword evidence="5" id="KW-1185">Reference proteome</keyword>
<evidence type="ECO:0000313" key="4">
    <source>
        <dbReference type="EMBL" id="KAF6224122.1"/>
    </source>
</evidence>
<dbReference type="InterPro" id="IPR036291">
    <property type="entry name" value="NAD(P)-bd_dom_sf"/>
</dbReference>
<dbReference type="InterPro" id="IPR036477">
    <property type="entry name" value="Formyl_transf_N_sf"/>
</dbReference>
<dbReference type="PANTHER" id="PTHR11138">
    <property type="entry name" value="METHIONYL-TRNA FORMYLTRANSFERASE"/>
    <property type="match status" value="1"/>
</dbReference>
<dbReference type="Proteomes" id="UP000593566">
    <property type="component" value="Unassembled WGS sequence"/>
</dbReference>
<evidence type="ECO:0000313" key="5">
    <source>
        <dbReference type="Proteomes" id="UP000593566"/>
    </source>
</evidence>
<dbReference type="SUPFAM" id="SSF51735">
    <property type="entry name" value="NAD(P)-binding Rossmann-fold domains"/>
    <property type="match status" value="1"/>
</dbReference>
<reference evidence="4 5" key="1">
    <citation type="journal article" date="2020" name="Genomics">
        <title>Complete, high-quality genomes from long-read metagenomic sequencing of two wolf lichen thalli reveals enigmatic genome architecture.</title>
        <authorList>
            <person name="McKenzie S.K."/>
            <person name="Walston R.F."/>
            <person name="Allen J.L."/>
        </authorList>
    </citation>
    <scope>NUCLEOTIDE SEQUENCE [LARGE SCALE GENOMIC DNA]</scope>
    <source>
        <strain evidence="4">WasteWater1</strain>
    </source>
</reference>
<dbReference type="Gene3D" id="3.40.50.12230">
    <property type="match status" value="1"/>
</dbReference>
<dbReference type="PANTHER" id="PTHR11138:SF5">
    <property type="entry name" value="METHIONYL-TRNA FORMYLTRANSFERASE, MITOCHONDRIAL"/>
    <property type="match status" value="1"/>
</dbReference>
<dbReference type="CDD" id="cd08646">
    <property type="entry name" value="FMT_core_Met-tRNA-FMT_N"/>
    <property type="match status" value="1"/>
</dbReference>
<comment type="caution">
    <text evidence="4">The sequence shown here is derived from an EMBL/GenBank/DDBJ whole genome shotgun (WGS) entry which is preliminary data.</text>
</comment>
<dbReference type="GO" id="GO:0004479">
    <property type="term" value="F:methionyl-tRNA formyltransferase activity"/>
    <property type="evidence" value="ECO:0007669"/>
    <property type="project" value="UniProtKB-EC"/>
</dbReference>
<dbReference type="Gene3D" id="3.40.50.720">
    <property type="entry name" value="NAD(P)-binding Rossmann-like Domain"/>
    <property type="match status" value="1"/>
</dbReference>
<dbReference type="InterPro" id="IPR041711">
    <property type="entry name" value="Met-tRNA-FMT_N"/>
</dbReference>
<dbReference type="PROSITE" id="PS00061">
    <property type="entry name" value="ADH_SHORT"/>
    <property type="match status" value="1"/>
</dbReference>
<dbReference type="EMBL" id="JACCJB010000009">
    <property type="protein sequence ID" value="KAF6224122.1"/>
    <property type="molecule type" value="Genomic_DNA"/>
</dbReference>
<dbReference type="InterPro" id="IPR002376">
    <property type="entry name" value="Formyl_transf_N"/>
</dbReference>
<evidence type="ECO:0000256" key="1">
    <source>
        <dbReference type="ARBA" id="ARBA00012261"/>
    </source>
</evidence>
<gene>
    <name evidence="4" type="ORF">HO133_010696</name>
</gene>
<feature type="domain" description="Formyl transferase N-terminal" evidence="3">
    <location>
        <begin position="33"/>
        <end position="192"/>
    </location>
</feature>
<dbReference type="CDD" id="cd05233">
    <property type="entry name" value="SDR_c"/>
    <property type="match status" value="1"/>
</dbReference>
<dbReference type="SUPFAM" id="SSF53328">
    <property type="entry name" value="Formyltransferase"/>
    <property type="match status" value="1"/>
</dbReference>
<dbReference type="InterPro" id="IPR020904">
    <property type="entry name" value="Sc_DH/Rdtase_CS"/>
</dbReference>
<name>A0A8H6FD53_9LECA</name>
<sequence>MRPQPSSRSIKYLIGRIFQLRSYTSHATFEPLRILFCGSDEFSITSLRALHKEHERDEGLIESIDVVCRPPKHVGRGLKDTREVPISLVAKELALSLHEIDTFTKWKPPIPNGLPINMIVAVSFGLFIPPRILEGARYGGLNVHPSMLPDFHGPAPLHHTLLSGCQRSGVTVQTLHPERFDQGTILAQTPYPGFEHGCSTVPELLTLTSSKGAEILVQSINNRLYLQSAKGPNSLQDDRIIAAARAAPKITSRDRFIDWNTWTAEVIIRRHLAIGPLWSFVKNARKVRRLIWSTGFTISEEVASSTDLPVGRLVVFGNNDCADERVAYVRTCDDRVLKVDRIKFEGGVEAPPLRAAKKGDMIDHGTPRQHDSMNQGRKVLITGASRGLGALVAEKFAAESCKLAINYNASQDKADQAAEKIEREYKTKPILIQGDVGKLADCERIVQEAIAGLGGLDVIISNAGWTKFTRFGDLDALSEAEWDKCWAVNCKANLHIFREALPTLNANAEGGVFLLTSSVAGIAASGSSMAYSVTKAAGLQLVKCLASTQGPKVRVNAVLPGLLLTEWGANFTPETLQELKEKAYLKKETGLEDCADAFVAAARNSSMTGQNIQIDSGLMMLGRTG</sequence>
<dbReference type="Pfam" id="PF13561">
    <property type="entry name" value="adh_short_C2"/>
    <property type="match status" value="1"/>
</dbReference>
<dbReference type="RefSeq" id="XP_037153182.1">
    <property type="nucleotide sequence ID" value="XM_037301548.1"/>
</dbReference>
<dbReference type="Pfam" id="PF00551">
    <property type="entry name" value="Formyl_trans_N"/>
    <property type="match status" value="1"/>
</dbReference>
<dbReference type="InterPro" id="IPR002347">
    <property type="entry name" value="SDR_fam"/>
</dbReference>
<proteinExistence type="predicted"/>
<evidence type="ECO:0000259" key="3">
    <source>
        <dbReference type="Pfam" id="PF00551"/>
    </source>
</evidence>
<organism evidence="4 5">
    <name type="scientific">Letharia lupina</name>
    <dbReference type="NCBI Taxonomy" id="560253"/>
    <lineage>
        <taxon>Eukaryota</taxon>
        <taxon>Fungi</taxon>
        <taxon>Dikarya</taxon>
        <taxon>Ascomycota</taxon>
        <taxon>Pezizomycotina</taxon>
        <taxon>Lecanoromycetes</taxon>
        <taxon>OSLEUM clade</taxon>
        <taxon>Lecanoromycetidae</taxon>
        <taxon>Lecanorales</taxon>
        <taxon>Lecanorineae</taxon>
        <taxon>Parmeliaceae</taxon>
        <taxon>Letharia</taxon>
    </lineage>
</organism>
<accession>A0A8H6FD53</accession>
<protein>
    <recommendedName>
        <fullName evidence="1">methionyl-tRNA formyltransferase</fullName>
        <ecNumber evidence="1">2.1.2.9</ecNumber>
    </recommendedName>
</protein>